<feature type="compositionally biased region" description="Polar residues" evidence="5">
    <location>
        <begin position="21"/>
        <end position="39"/>
    </location>
</feature>
<keyword evidence="2 6" id="KW-0812">Transmembrane</keyword>
<evidence type="ECO:0000313" key="8">
    <source>
        <dbReference type="Proteomes" id="UP000242875"/>
    </source>
</evidence>
<evidence type="ECO:0000256" key="6">
    <source>
        <dbReference type="SAM" id="Phobius"/>
    </source>
</evidence>
<feature type="transmembrane region" description="Helical" evidence="6">
    <location>
        <begin position="310"/>
        <end position="328"/>
    </location>
</feature>
<evidence type="ECO:0000256" key="1">
    <source>
        <dbReference type="ARBA" id="ARBA00004141"/>
    </source>
</evidence>
<evidence type="ECO:0000256" key="3">
    <source>
        <dbReference type="ARBA" id="ARBA00022989"/>
    </source>
</evidence>
<feature type="transmembrane region" description="Helical" evidence="6">
    <location>
        <begin position="340"/>
        <end position="357"/>
    </location>
</feature>
<keyword evidence="3 6" id="KW-1133">Transmembrane helix</keyword>
<feature type="region of interest" description="Disordered" evidence="5">
    <location>
        <begin position="1"/>
        <end position="65"/>
    </location>
</feature>
<comment type="caution">
    <text evidence="7">The sequence shown here is derived from an EMBL/GenBank/DDBJ whole genome shotgun (WGS) entry which is preliminary data.</text>
</comment>
<dbReference type="GO" id="GO:0016020">
    <property type="term" value="C:membrane"/>
    <property type="evidence" value="ECO:0007669"/>
    <property type="project" value="UniProtKB-SubCell"/>
</dbReference>
<gene>
    <name evidence="7" type="ORF">BZG36_03053</name>
</gene>
<sequence>MDTVDDNCVSGSPLQAPRRQNAASLATSRPESTMSSTSRKSVKSIWFTEDGKVDQDQPPLPSPGLSAVPASFHGVVGTPSSHGEVMYSRVDAEEDASLSASPIFDVDALKHVNVILDDGTRARRTVTLSTLPDLEQVQRNDSGGKMDDTSPLLSYQSNFSTYYGSASGSHTPTLNSADSDSDSDASDDSSITVRSSAGRYTRQGLLLEAWHEVHKRMKLTEKQSAVLKCSIAYGIASLFTFIPALNDVIGGNRVSSHLVATTTVFFNPAKTLGGMTEAAFIGSGYVTFAILVCLGSMLTTEYLYDHNQAFWAHFTSLVLWLGISTFLISYGKARYSAKPIVATASSLAFIIIFLILVRESSSNFGEFDTNRIEQIGAAVAMGMVITTLANIVLWP</sequence>
<keyword evidence="8" id="KW-1185">Reference proteome</keyword>
<feature type="non-terminal residue" evidence="7">
    <location>
        <position position="395"/>
    </location>
</feature>
<accession>A0A261XZ43</accession>
<proteinExistence type="predicted"/>
<name>A0A261XZ43_9FUNG</name>
<dbReference type="Proteomes" id="UP000242875">
    <property type="component" value="Unassembled WGS sequence"/>
</dbReference>
<feature type="transmembrane region" description="Helical" evidence="6">
    <location>
        <begin position="377"/>
        <end position="394"/>
    </location>
</feature>
<reference evidence="7 8" key="1">
    <citation type="journal article" date="2017" name="Mycologia">
        <title>Bifiguratus adelaidae, gen. et sp. nov., a new member of Mucoromycotina in endophytic and soil-dwelling habitats.</title>
        <authorList>
            <person name="Torres-Cruz T.J."/>
            <person name="Billingsley Tobias T.L."/>
            <person name="Almatruk M."/>
            <person name="Hesse C."/>
            <person name="Kuske C.R."/>
            <person name="Desiro A."/>
            <person name="Benucci G.M."/>
            <person name="Bonito G."/>
            <person name="Stajich J.E."/>
            <person name="Dunlap C."/>
            <person name="Arnold A.E."/>
            <person name="Porras-Alfaro A."/>
        </authorList>
    </citation>
    <scope>NUCLEOTIDE SEQUENCE [LARGE SCALE GENOMIC DNA]</scope>
    <source>
        <strain evidence="7 8">AZ0501</strain>
    </source>
</reference>
<evidence type="ECO:0000256" key="5">
    <source>
        <dbReference type="SAM" id="MobiDB-lite"/>
    </source>
</evidence>
<evidence type="ECO:0000256" key="4">
    <source>
        <dbReference type="ARBA" id="ARBA00023136"/>
    </source>
</evidence>
<dbReference type="PANTHER" id="PTHR47804">
    <property type="entry name" value="60S RIBOSOMAL PROTEIN L19"/>
    <property type="match status" value="1"/>
</dbReference>
<dbReference type="AlphaFoldDB" id="A0A261XZ43"/>
<dbReference type="PANTHER" id="PTHR47804:SF1">
    <property type="entry name" value="DUF2421 DOMAIN-CONTAINING PROTEIN"/>
    <property type="match status" value="1"/>
</dbReference>
<organism evidence="7 8">
    <name type="scientific">Bifiguratus adelaidae</name>
    <dbReference type="NCBI Taxonomy" id="1938954"/>
    <lineage>
        <taxon>Eukaryota</taxon>
        <taxon>Fungi</taxon>
        <taxon>Fungi incertae sedis</taxon>
        <taxon>Mucoromycota</taxon>
        <taxon>Mucoromycotina</taxon>
        <taxon>Endogonomycetes</taxon>
        <taxon>Endogonales</taxon>
        <taxon>Endogonales incertae sedis</taxon>
        <taxon>Bifiguratus</taxon>
    </lineage>
</organism>
<dbReference type="EMBL" id="MVBO01000078">
    <property type="protein sequence ID" value="OZJ03588.1"/>
    <property type="molecule type" value="Genomic_DNA"/>
</dbReference>
<feature type="region of interest" description="Disordered" evidence="5">
    <location>
        <begin position="170"/>
        <end position="192"/>
    </location>
</feature>
<protein>
    <submittedName>
        <fullName evidence="7">Uncharacterized protein</fullName>
    </submittedName>
</protein>
<comment type="subcellular location">
    <subcellularLocation>
        <location evidence="1">Membrane</location>
        <topology evidence="1">Multi-pass membrane protein</topology>
    </subcellularLocation>
</comment>
<evidence type="ECO:0000313" key="7">
    <source>
        <dbReference type="EMBL" id="OZJ03588.1"/>
    </source>
</evidence>
<keyword evidence="4 6" id="KW-0472">Membrane</keyword>
<dbReference type="InterPro" id="IPR052430">
    <property type="entry name" value="IVT-Associated"/>
</dbReference>
<evidence type="ECO:0000256" key="2">
    <source>
        <dbReference type="ARBA" id="ARBA00022692"/>
    </source>
</evidence>
<feature type="transmembrane region" description="Helical" evidence="6">
    <location>
        <begin position="278"/>
        <end position="298"/>
    </location>
</feature>
<dbReference type="OrthoDB" id="68611at2759"/>